<dbReference type="InterPro" id="IPR008323">
    <property type="entry name" value="UCP033563"/>
</dbReference>
<name>A0A382LMM0_9ZZZZ</name>
<accession>A0A382LMM0</accession>
<organism evidence="1">
    <name type="scientific">marine metagenome</name>
    <dbReference type="NCBI Taxonomy" id="408172"/>
    <lineage>
        <taxon>unclassified sequences</taxon>
        <taxon>metagenomes</taxon>
        <taxon>ecological metagenomes</taxon>
    </lineage>
</organism>
<evidence type="ECO:0008006" key="2">
    <source>
        <dbReference type="Google" id="ProtNLM"/>
    </source>
</evidence>
<dbReference type="EMBL" id="UINC01088113">
    <property type="protein sequence ID" value="SVC38064.1"/>
    <property type="molecule type" value="Genomic_DNA"/>
</dbReference>
<dbReference type="AlphaFoldDB" id="A0A382LMM0"/>
<proteinExistence type="predicted"/>
<feature type="non-terminal residue" evidence="1">
    <location>
        <position position="1"/>
    </location>
</feature>
<gene>
    <name evidence="1" type="ORF">METZ01_LOCUS290918</name>
</gene>
<dbReference type="PANTHER" id="PTHR36454">
    <property type="entry name" value="LMO2823 PROTEIN"/>
    <property type="match status" value="1"/>
</dbReference>
<evidence type="ECO:0000313" key="1">
    <source>
        <dbReference type="EMBL" id="SVC38064.1"/>
    </source>
</evidence>
<reference evidence="1" key="1">
    <citation type="submission" date="2018-05" db="EMBL/GenBank/DDBJ databases">
        <authorList>
            <person name="Lanie J.A."/>
            <person name="Ng W.-L."/>
            <person name="Kazmierczak K.M."/>
            <person name="Andrzejewski T.M."/>
            <person name="Davidsen T.M."/>
            <person name="Wayne K.J."/>
            <person name="Tettelin H."/>
            <person name="Glass J.I."/>
            <person name="Rusch D."/>
            <person name="Podicherti R."/>
            <person name="Tsui H.-C.T."/>
            <person name="Winkler M.E."/>
        </authorList>
    </citation>
    <scope>NUCLEOTIDE SEQUENCE</scope>
</reference>
<dbReference type="PANTHER" id="PTHR36454:SF1">
    <property type="entry name" value="DUF1015 DOMAIN-CONTAINING PROTEIN"/>
    <property type="match status" value="1"/>
</dbReference>
<sequence>VTYKVDMVEALDRVNSSEFDLAFFINPTPVNEVRNLAEKGIRLPQKATFFYPKLLSGLVINKFKP</sequence>
<protein>
    <recommendedName>
        <fullName evidence="2">DUF1015 domain-containing protein</fullName>
    </recommendedName>
</protein>